<dbReference type="PANTHER" id="PTHR43026:SF1">
    <property type="entry name" value="2-HYDROXYACID DEHYDROGENASE HOMOLOG 1-RELATED"/>
    <property type="match status" value="1"/>
</dbReference>
<dbReference type="InterPro" id="IPR006140">
    <property type="entry name" value="D-isomer_DH_NAD-bd"/>
</dbReference>
<dbReference type="AlphaFoldDB" id="A0A0R2IQP6"/>
<sequence length="331" mass="36853">MKIIAYGIRDDEKPYLDEWVKDNNVEVKAVADLLTEDNIDLAKGYDGVVAYQQKPYTDGIFKKMDEFGIHAFSLRNVGVDNVPVDSVKKYNIKVSNVPAYSPSAIAELSVTGLMALLRRIPRFENKMAKGDFRWAPDIAQELNELTVGVVGTGRIGRAAMQIFKGFGAKVIGYDVFRNPELEKEGIYVDTLDEIYAQSDVITLHVPALKDNYHMLNDDAFGKMKDGVYILNYARGSLIDTDALIRALDSGKVAGAGLDTYENEVGIFDVDHKGEKINDDVFNNLFARDNVLITPHAAFYTTKAVKNMVQISLNNNKSFIENGKAENEVSFD</sequence>
<keyword evidence="8" id="KW-1185">Reference proteome</keyword>
<dbReference type="InterPro" id="IPR036291">
    <property type="entry name" value="NAD(P)-bd_dom_sf"/>
</dbReference>
<keyword evidence="2 4" id="KW-0560">Oxidoreductase</keyword>
<dbReference type="PROSITE" id="PS00670">
    <property type="entry name" value="D_2_HYDROXYACID_DH_2"/>
    <property type="match status" value="1"/>
</dbReference>
<dbReference type="PROSITE" id="PS00671">
    <property type="entry name" value="D_2_HYDROXYACID_DH_3"/>
    <property type="match status" value="1"/>
</dbReference>
<evidence type="ECO:0000259" key="6">
    <source>
        <dbReference type="Pfam" id="PF02826"/>
    </source>
</evidence>
<dbReference type="GO" id="GO:0008720">
    <property type="term" value="F:D-lactate dehydrogenase (NAD+) activity"/>
    <property type="evidence" value="ECO:0007669"/>
    <property type="project" value="TreeGrafter"/>
</dbReference>
<keyword evidence="3" id="KW-0520">NAD</keyword>
<dbReference type="RefSeq" id="WP_057747846.1">
    <property type="nucleotide sequence ID" value="NZ_BJVH01000001.1"/>
</dbReference>
<dbReference type="CDD" id="cd12186">
    <property type="entry name" value="LDH"/>
    <property type="match status" value="1"/>
</dbReference>
<dbReference type="InterPro" id="IPR006139">
    <property type="entry name" value="D-isomer_2_OHA_DH_cat_dom"/>
</dbReference>
<dbReference type="SUPFAM" id="SSF51735">
    <property type="entry name" value="NAD(P)-binding Rossmann-fold domains"/>
    <property type="match status" value="1"/>
</dbReference>
<proteinExistence type="inferred from homology"/>
<dbReference type="PATRIC" id="fig|319652.3.peg.65"/>
<dbReference type="PROSITE" id="PS00065">
    <property type="entry name" value="D_2_HYDROXYACID_DH_1"/>
    <property type="match status" value="1"/>
</dbReference>
<accession>A0A0R2IQP6</accession>
<dbReference type="InterPro" id="IPR058205">
    <property type="entry name" value="D-LDH-like"/>
</dbReference>
<name>A0A0R2IQP6_9LACO</name>
<dbReference type="Proteomes" id="UP000051568">
    <property type="component" value="Unassembled WGS sequence"/>
</dbReference>
<dbReference type="InterPro" id="IPR029753">
    <property type="entry name" value="D-isomer_DH_CS"/>
</dbReference>
<evidence type="ECO:0000256" key="3">
    <source>
        <dbReference type="ARBA" id="ARBA00023027"/>
    </source>
</evidence>
<reference evidence="7 8" key="1">
    <citation type="journal article" date="2015" name="Genome Announc.">
        <title>Expanding the biotechnology potential of lactobacilli through comparative genomics of 213 strains and associated genera.</title>
        <authorList>
            <person name="Sun Z."/>
            <person name="Harris H.M."/>
            <person name="McCann A."/>
            <person name="Guo C."/>
            <person name="Argimon S."/>
            <person name="Zhang W."/>
            <person name="Yang X."/>
            <person name="Jeffery I.B."/>
            <person name="Cooney J.C."/>
            <person name="Kagawa T.F."/>
            <person name="Liu W."/>
            <person name="Song Y."/>
            <person name="Salvetti E."/>
            <person name="Wrobel A."/>
            <person name="Rasinkangas P."/>
            <person name="Parkhill J."/>
            <person name="Rea M.C."/>
            <person name="O'Sullivan O."/>
            <person name="Ritari J."/>
            <person name="Douillard F.P."/>
            <person name="Paul Ross R."/>
            <person name="Yang R."/>
            <person name="Briner A.E."/>
            <person name="Felis G.E."/>
            <person name="de Vos W.M."/>
            <person name="Barrangou R."/>
            <person name="Klaenhammer T.R."/>
            <person name="Caufield P.W."/>
            <person name="Cui Y."/>
            <person name="Zhang H."/>
            <person name="O'Toole P.W."/>
        </authorList>
    </citation>
    <scope>NUCLEOTIDE SEQUENCE [LARGE SCALE GENOMIC DNA]</scope>
    <source>
        <strain evidence="7 8">DSM 17757</strain>
    </source>
</reference>
<evidence type="ECO:0000259" key="5">
    <source>
        <dbReference type="Pfam" id="PF00389"/>
    </source>
</evidence>
<dbReference type="Pfam" id="PF00389">
    <property type="entry name" value="2-Hacid_dh"/>
    <property type="match status" value="1"/>
</dbReference>
<evidence type="ECO:0000256" key="2">
    <source>
        <dbReference type="ARBA" id="ARBA00023002"/>
    </source>
</evidence>
<feature type="domain" description="D-isomer specific 2-hydroxyacid dehydrogenase NAD-binding" evidence="6">
    <location>
        <begin position="112"/>
        <end position="297"/>
    </location>
</feature>
<protein>
    <submittedName>
        <fullName evidence="7">D-lactate dehydrogenase, LdhA</fullName>
    </submittedName>
</protein>
<dbReference type="Gene3D" id="3.40.50.720">
    <property type="entry name" value="NAD(P)-binding Rossmann-like Domain"/>
    <property type="match status" value="2"/>
</dbReference>
<comment type="similarity">
    <text evidence="1 4">Belongs to the D-isomer specific 2-hydroxyacid dehydrogenase family.</text>
</comment>
<dbReference type="PANTHER" id="PTHR43026">
    <property type="entry name" value="2-HYDROXYACID DEHYDROGENASE HOMOLOG 1-RELATED"/>
    <property type="match status" value="1"/>
</dbReference>
<dbReference type="EMBL" id="JQBR01000001">
    <property type="protein sequence ID" value="KRN67522.1"/>
    <property type="molecule type" value="Genomic_DNA"/>
</dbReference>
<dbReference type="GO" id="GO:0051287">
    <property type="term" value="F:NAD binding"/>
    <property type="evidence" value="ECO:0007669"/>
    <property type="project" value="InterPro"/>
</dbReference>
<dbReference type="SUPFAM" id="SSF52283">
    <property type="entry name" value="Formate/glycerate dehydrogenase catalytic domain-like"/>
    <property type="match status" value="1"/>
</dbReference>
<organism evidence="7 8">
    <name type="scientific">Pediococcus cellicola</name>
    <dbReference type="NCBI Taxonomy" id="319652"/>
    <lineage>
        <taxon>Bacteria</taxon>
        <taxon>Bacillati</taxon>
        <taxon>Bacillota</taxon>
        <taxon>Bacilli</taxon>
        <taxon>Lactobacillales</taxon>
        <taxon>Lactobacillaceae</taxon>
        <taxon>Pediococcus</taxon>
    </lineage>
</organism>
<evidence type="ECO:0000313" key="7">
    <source>
        <dbReference type="EMBL" id="KRN67522.1"/>
    </source>
</evidence>
<gene>
    <name evidence="7" type="ORF">IV80_GL000063</name>
</gene>
<evidence type="ECO:0000256" key="1">
    <source>
        <dbReference type="ARBA" id="ARBA00005854"/>
    </source>
</evidence>
<evidence type="ECO:0000256" key="4">
    <source>
        <dbReference type="RuleBase" id="RU003719"/>
    </source>
</evidence>
<comment type="caution">
    <text evidence="7">The sequence shown here is derived from an EMBL/GenBank/DDBJ whole genome shotgun (WGS) entry which is preliminary data.</text>
</comment>
<evidence type="ECO:0000313" key="8">
    <source>
        <dbReference type="Proteomes" id="UP000051568"/>
    </source>
</evidence>
<dbReference type="Pfam" id="PF02826">
    <property type="entry name" value="2-Hacid_dh_C"/>
    <property type="match status" value="1"/>
</dbReference>
<dbReference type="OrthoDB" id="9805416at2"/>
<dbReference type="InterPro" id="IPR029752">
    <property type="entry name" value="D-isomer_DH_CS1"/>
</dbReference>
<feature type="domain" description="D-isomer specific 2-hydroxyacid dehydrogenase catalytic" evidence="5">
    <location>
        <begin position="8"/>
        <end position="328"/>
    </location>
</feature>
<dbReference type="STRING" id="319652.IV80_GL000063"/>